<dbReference type="InterPro" id="IPR032675">
    <property type="entry name" value="LRR_dom_sf"/>
</dbReference>
<keyword evidence="2" id="KW-1185">Reference proteome</keyword>
<name>A0A0G4IN90_PLABS</name>
<dbReference type="GO" id="GO:0031146">
    <property type="term" value="P:SCF-dependent proteasomal ubiquitin-dependent protein catabolic process"/>
    <property type="evidence" value="ECO:0007669"/>
    <property type="project" value="TreeGrafter"/>
</dbReference>
<accession>A0A0G4IN90</accession>
<dbReference type="EMBL" id="CDSF01000076">
    <property type="protein sequence ID" value="CEO96701.1"/>
    <property type="molecule type" value="Genomic_DNA"/>
</dbReference>
<dbReference type="AlphaFoldDB" id="A0A0G4IN90"/>
<dbReference type="OrthoDB" id="550575at2759"/>
<organism evidence="1 2">
    <name type="scientific">Plasmodiophora brassicae</name>
    <name type="common">Clubroot disease agent</name>
    <dbReference type="NCBI Taxonomy" id="37360"/>
    <lineage>
        <taxon>Eukaryota</taxon>
        <taxon>Sar</taxon>
        <taxon>Rhizaria</taxon>
        <taxon>Endomyxa</taxon>
        <taxon>Phytomyxea</taxon>
        <taxon>Plasmodiophorida</taxon>
        <taxon>Plasmodiophoridae</taxon>
        <taxon>Plasmodiophora</taxon>
    </lineage>
</organism>
<dbReference type="GO" id="GO:0019005">
    <property type="term" value="C:SCF ubiquitin ligase complex"/>
    <property type="evidence" value="ECO:0007669"/>
    <property type="project" value="TreeGrafter"/>
</dbReference>
<dbReference type="PANTHER" id="PTHR13318:SF190">
    <property type="entry name" value="PARTNER OF PAIRED, ISOFORM B"/>
    <property type="match status" value="1"/>
</dbReference>
<evidence type="ECO:0000313" key="2">
    <source>
        <dbReference type="Proteomes" id="UP000039324"/>
    </source>
</evidence>
<proteinExistence type="predicted"/>
<evidence type="ECO:0000313" key="1">
    <source>
        <dbReference type="EMBL" id="CEO96701.1"/>
    </source>
</evidence>
<dbReference type="SUPFAM" id="SSF52047">
    <property type="entry name" value="RNI-like"/>
    <property type="match status" value="1"/>
</dbReference>
<gene>
    <name evidence="1" type="ORF">PBRA_005305</name>
</gene>
<dbReference type="Proteomes" id="UP000039324">
    <property type="component" value="Unassembled WGS sequence"/>
</dbReference>
<evidence type="ECO:0008006" key="3">
    <source>
        <dbReference type="Google" id="ProtNLM"/>
    </source>
</evidence>
<sequence>MHEGRPRIATLAPCRPAFCRLFSRLGRLTDLVFTGCGSVIDDAFLVDLSACVSRRLKRFEVDWCGSVSDVGVRAVASACPRLVHFTLFKGRCRSAQRDGVTDRALRTISVKCPRLETLCLTYAHITQKGVAEFAQETSMMVVKLLSNRSAQLWGPTSALLEKRRQVCL</sequence>
<dbReference type="Gene3D" id="3.80.10.10">
    <property type="entry name" value="Ribonuclease Inhibitor"/>
    <property type="match status" value="1"/>
</dbReference>
<reference evidence="1 2" key="1">
    <citation type="submission" date="2015-02" db="EMBL/GenBank/DDBJ databases">
        <authorList>
            <person name="Chooi Y.-H."/>
        </authorList>
    </citation>
    <scope>NUCLEOTIDE SEQUENCE [LARGE SCALE GENOMIC DNA]</scope>
    <source>
        <strain evidence="1">E3</strain>
    </source>
</reference>
<protein>
    <recommendedName>
        <fullName evidence="3">F-box domain-containing protein</fullName>
    </recommendedName>
</protein>
<dbReference type="PANTHER" id="PTHR13318">
    <property type="entry name" value="PARTNER OF PAIRED, ISOFORM B-RELATED"/>
    <property type="match status" value="1"/>
</dbReference>